<dbReference type="HAMAP" id="MF_01185">
    <property type="entry name" value="FliW"/>
    <property type="match status" value="1"/>
</dbReference>
<organism evidence="5 6">
    <name type="scientific">Tepidibacillus decaturensis</name>
    <dbReference type="NCBI Taxonomy" id="1413211"/>
    <lineage>
        <taxon>Bacteria</taxon>
        <taxon>Bacillati</taxon>
        <taxon>Bacillota</taxon>
        <taxon>Bacilli</taxon>
        <taxon>Bacillales</taxon>
        <taxon>Bacillaceae</taxon>
        <taxon>Tepidibacillus</taxon>
    </lineage>
</organism>
<evidence type="ECO:0000256" key="3">
    <source>
        <dbReference type="ARBA" id="ARBA00022845"/>
    </source>
</evidence>
<dbReference type="GO" id="GO:0044780">
    <property type="term" value="P:bacterial-type flagellum assembly"/>
    <property type="evidence" value="ECO:0007669"/>
    <property type="project" value="UniProtKB-UniRule"/>
</dbReference>
<evidence type="ECO:0000256" key="4">
    <source>
        <dbReference type="HAMAP-Rule" id="MF_01185"/>
    </source>
</evidence>
<dbReference type="AlphaFoldDB" id="A0A135L666"/>
<dbReference type="EMBL" id="LSKU01000001">
    <property type="protein sequence ID" value="KXG44471.1"/>
    <property type="molecule type" value="Genomic_DNA"/>
</dbReference>
<keyword evidence="2 4" id="KW-1005">Bacterial flagellum biogenesis</keyword>
<dbReference type="NCBIfam" id="NF009793">
    <property type="entry name" value="PRK13285.1-1"/>
    <property type="match status" value="1"/>
</dbReference>
<proteinExistence type="inferred from homology"/>
<evidence type="ECO:0000313" key="6">
    <source>
        <dbReference type="Proteomes" id="UP000070352"/>
    </source>
</evidence>
<evidence type="ECO:0000256" key="2">
    <source>
        <dbReference type="ARBA" id="ARBA00022795"/>
    </source>
</evidence>
<dbReference type="GO" id="GO:0006417">
    <property type="term" value="P:regulation of translation"/>
    <property type="evidence" value="ECO:0007669"/>
    <property type="project" value="UniProtKB-KW"/>
</dbReference>
<dbReference type="OrthoDB" id="9801235at2"/>
<dbReference type="SUPFAM" id="SSF141457">
    <property type="entry name" value="BH3618-like"/>
    <property type="match status" value="1"/>
</dbReference>
<dbReference type="Proteomes" id="UP000070352">
    <property type="component" value="Unassembled WGS sequence"/>
</dbReference>
<dbReference type="Pfam" id="PF02623">
    <property type="entry name" value="FliW"/>
    <property type="match status" value="1"/>
</dbReference>
<dbReference type="RefSeq" id="WP_068726240.1">
    <property type="nucleotide sequence ID" value="NZ_LSKU01000001.1"/>
</dbReference>
<comment type="similarity">
    <text evidence="4">Belongs to the FliW family.</text>
</comment>
<dbReference type="PANTHER" id="PTHR39190">
    <property type="entry name" value="FLAGELLAR ASSEMBLY FACTOR FLIW"/>
    <property type="match status" value="1"/>
</dbReference>
<keyword evidence="6" id="KW-1185">Reference proteome</keyword>
<dbReference type="STRING" id="1413211.U473_10945"/>
<accession>A0A135L666</accession>
<comment type="subunit">
    <text evidence="4">Interacts with translational regulator CsrA and flagellin(s).</text>
</comment>
<name>A0A135L666_9BACI</name>
<comment type="subcellular location">
    <subcellularLocation>
        <location evidence="4">Cytoplasm</location>
    </subcellularLocation>
</comment>
<reference evidence="5 6" key="1">
    <citation type="submission" date="2016-02" db="EMBL/GenBank/DDBJ databases">
        <title>Draft Genome for Tepidibacillus decaturensis nov. sp. Strain Z9, an Anaerobic, Moderately Thermophilic and Heterotrophic Bacterium from Deep Subsurface of the Illinois Basin, USA.</title>
        <authorList>
            <person name="Dong Y."/>
            <person name="Chang J.Y."/>
            <person name="Sanford R."/>
            <person name="Fouke B.W."/>
        </authorList>
    </citation>
    <scope>NUCLEOTIDE SEQUENCE [LARGE SCALE GENOMIC DNA]</scope>
    <source>
        <strain evidence="5 6">Z9</strain>
    </source>
</reference>
<comment type="caution">
    <text evidence="5">The sequence shown here is derived from an EMBL/GenBank/DDBJ whole genome shotgun (WGS) entry which is preliminary data.</text>
</comment>
<evidence type="ECO:0000256" key="1">
    <source>
        <dbReference type="ARBA" id="ARBA00022490"/>
    </source>
</evidence>
<keyword evidence="4" id="KW-0143">Chaperone</keyword>
<dbReference type="Gene3D" id="2.30.290.10">
    <property type="entry name" value="BH3618-like"/>
    <property type="match status" value="1"/>
</dbReference>
<keyword evidence="1 4" id="KW-0963">Cytoplasm</keyword>
<comment type="function">
    <text evidence="4">Acts as an anti-CsrA protein, binds CsrA and prevents it from repressing translation of its target genes, one of which is flagellin. Binds to flagellin and participates in the assembly of the flagellum.</text>
</comment>
<gene>
    <name evidence="4" type="primary">fliW</name>
    <name evidence="5" type="ORF">U473_10945</name>
</gene>
<keyword evidence="3 4" id="KW-0810">Translation regulation</keyword>
<dbReference type="InterPro" id="IPR003775">
    <property type="entry name" value="Flagellar_assembly_factor_FliW"/>
</dbReference>
<dbReference type="InterPro" id="IPR024046">
    <property type="entry name" value="Flagellar_assmbl_FliW_dom_sf"/>
</dbReference>
<dbReference type="GO" id="GO:0005737">
    <property type="term" value="C:cytoplasm"/>
    <property type="evidence" value="ECO:0007669"/>
    <property type="project" value="UniProtKB-SubCell"/>
</dbReference>
<sequence length="149" mass="17269">MAKIETTRFGVLEYKEEDVIHFEKGIPGFEEEKQFILFQPDQENPLAFLQSIYTVNLAFVIANPFSFYPNYEFELDEQSIAELEIKDVNEVAVWGILSIPENFKKATMNLKAPIIINIKNKKAKQIILHETDYLTKTPLFPQQVKEGVK</sequence>
<evidence type="ECO:0000313" key="5">
    <source>
        <dbReference type="EMBL" id="KXG44471.1"/>
    </source>
</evidence>
<dbReference type="PANTHER" id="PTHR39190:SF1">
    <property type="entry name" value="FLAGELLAR ASSEMBLY FACTOR FLIW"/>
    <property type="match status" value="1"/>
</dbReference>
<protein>
    <recommendedName>
        <fullName evidence="4">Flagellar assembly factor FliW</fullName>
    </recommendedName>
</protein>